<feature type="transmembrane region" description="Helical" evidence="1">
    <location>
        <begin position="396"/>
        <end position="423"/>
    </location>
</feature>
<feature type="transmembrane region" description="Helical" evidence="1">
    <location>
        <begin position="62"/>
        <end position="83"/>
    </location>
</feature>
<keyword evidence="1" id="KW-0812">Transmembrane</keyword>
<keyword evidence="1" id="KW-1133">Transmembrane helix</keyword>
<sequence>MDIIQVSLWQGLKEILDPQILLYIFGGVVFGFVVGALPGLSASTGIILFLPLAYQIPAAEAIMVMLGIYGGTMFAGSIPAILIRTPGTPSAAATTLDGYPMAQKGEAGLALSTSAIASFVGSLLSAIALFLVAPQLARIALKFGPPEFFALVVFGLTVIAGVTGKDALKGLIAALLGLFLGTIGMDPVMGYARFNFGSYALQGGLPLLPVMIGLFAVSQVLRDIERAGEKYQVTSMINRVWLLPEQLKRVFKASLFGSALGVGIGAIPGIGGSIATFVAYGQYRKLSKYGEEFGNGVIEGVAVPEAANNATTGGALIPLLTLGIPGDIVTAVMLGILILFGVRPGPMLFREQPELVGKLFASMFVIAFSILGLGLLGARFSPLILRIPKRILSPLVLLLCVVGAYAVSSSAFGIAVALVFGVAGYFMEKFGFPVAPLLISMILGPIAEGELGRSLLISRGDWSILVTRPISLGFLILAGLSLVFAFRKRT</sequence>
<keyword evidence="1" id="KW-0472">Membrane</keyword>
<feature type="transmembrane region" description="Helical" evidence="1">
    <location>
        <begin position="199"/>
        <end position="221"/>
    </location>
</feature>
<proteinExistence type="predicted"/>
<feature type="transmembrane region" description="Helical" evidence="1">
    <location>
        <begin position="171"/>
        <end position="193"/>
    </location>
</feature>
<reference evidence="3 4" key="1">
    <citation type="submission" date="2023-03" db="EMBL/GenBank/DDBJ databases">
        <title>Novel Species.</title>
        <authorList>
            <person name="Ma S."/>
        </authorList>
    </citation>
    <scope>NUCLEOTIDE SEQUENCE [LARGE SCALE GENOMIC DNA]</scope>
    <source>
        <strain evidence="3 4">B11</strain>
    </source>
</reference>
<evidence type="ECO:0000313" key="4">
    <source>
        <dbReference type="Proteomes" id="UP001461341"/>
    </source>
</evidence>
<dbReference type="RefSeq" id="WP_369018710.1">
    <property type="nucleotide sequence ID" value="NZ_CP121689.1"/>
</dbReference>
<feature type="transmembrane region" description="Helical" evidence="1">
    <location>
        <begin position="20"/>
        <end position="50"/>
    </location>
</feature>
<dbReference type="Proteomes" id="UP001461341">
    <property type="component" value="Chromosome"/>
</dbReference>
<keyword evidence="4" id="KW-1185">Reference proteome</keyword>
<protein>
    <submittedName>
        <fullName evidence="3">Tripartite tricarboxylate transporter permease</fullName>
    </submittedName>
</protein>
<organism evidence="3 4">
    <name type="scientific">Thermatribacter velox</name>
    <dbReference type="NCBI Taxonomy" id="3039681"/>
    <lineage>
        <taxon>Bacteria</taxon>
        <taxon>Pseudomonadati</taxon>
        <taxon>Atribacterota</taxon>
        <taxon>Atribacteria</taxon>
        <taxon>Atribacterales</taxon>
        <taxon>Thermatribacteraceae</taxon>
        <taxon>Thermatribacter</taxon>
    </lineage>
</organism>
<dbReference type="PANTHER" id="PTHR35342">
    <property type="entry name" value="TRICARBOXYLIC TRANSPORT PROTEIN"/>
    <property type="match status" value="1"/>
</dbReference>
<feature type="transmembrane region" description="Helical" evidence="1">
    <location>
        <begin position="355"/>
        <end position="376"/>
    </location>
</feature>
<feature type="domain" description="DUF112" evidence="2">
    <location>
        <begin position="21"/>
        <end position="438"/>
    </location>
</feature>
<feature type="transmembrane region" description="Helical" evidence="1">
    <location>
        <begin position="430"/>
        <end position="447"/>
    </location>
</feature>
<dbReference type="EMBL" id="CP121689">
    <property type="protein sequence ID" value="WZL76546.1"/>
    <property type="molecule type" value="Genomic_DNA"/>
</dbReference>
<dbReference type="PANTHER" id="PTHR35342:SF5">
    <property type="entry name" value="TRICARBOXYLIC TRANSPORT PROTEIN"/>
    <property type="match status" value="1"/>
</dbReference>
<feature type="transmembrane region" description="Helical" evidence="1">
    <location>
        <begin position="109"/>
        <end position="133"/>
    </location>
</feature>
<feature type="transmembrane region" description="Helical" evidence="1">
    <location>
        <begin position="255"/>
        <end position="280"/>
    </location>
</feature>
<feature type="transmembrane region" description="Helical" evidence="1">
    <location>
        <begin position="467"/>
        <end position="486"/>
    </location>
</feature>
<evidence type="ECO:0000313" key="3">
    <source>
        <dbReference type="EMBL" id="WZL76546.1"/>
    </source>
</evidence>
<evidence type="ECO:0000256" key="1">
    <source>
        <dbReference type="SAM" id="Phobius"/>
    </source>
</evidence>
<dbReference type="Pfam" id="PF01970">
    <property type="entry name" value="TctA"/>
    <property type="match status" value="1"/>
</dbReference>
<feature type="transmembrane region" description="Helical" evidence="1">
    <location>
        <begin position="322"/>
        <end position="343"/>
    </location>
</feature>
<accession>A0ABZ2YC21</accession>
<name>A0ABZ2YC21_9BACT</name>
<feature type="transmembrane region" description="Helical" evidence="1">
    <location>
        <begin position="148"/>
        <end position="164"/>
    </location>
</feature>
<evidence type="ECO:0000259" key="2">
    <source>
        <dbReference type="Pfam" id="PF01970"/>
    </source>
</evidence>
<gene>
    <name evidence="3" type="ORF">QBE54_02095</name>
</gene>
<dbReference type="InterPro" id="IPR002823">
    <property type="entry name" value="DUF112_TM"/>
</dbReference>